<evidence type="ECO:0000256" key="2">
    <source>
        <dbReference type="SAM" id="Phobius"/>
    </source>
</evidence>
<feature type="region of interest" description="Disordered" evidence="1">
    <location>
        <begin position="226"/>
        <end position="247"/>
    </location>
</feature>
<evidence type="ECO:0000313" key="3">
    <source>
        <dbReference type="EMBL" id="CZT14246.1"/>
    </source>
</evidence>
<dbReference type="EMBL" id="FJUY01000001">
    <property type="protein sequence ID" value="CZT14246.1"/>
    <property type="molecule type" value="Genomic_DNA"/>
</dbReference>
<accession>A0A2D3UTV5</accession>
<gene>
    <name evidence="3" type="ORF">RCC_00221</name>
</gene>
<dbReference type="Proteomes" id="UP000225277">
    <property type="component" value="Unassembled WGS sequence"/>
</dbReference>
<dbReference type="AlphaFoldDB" id="A0A2D3UTV5"/>
<keyword evidence="2" id="KW-0472">Membrane</keyword>
<feature type="compositionally biased region" description="Basic and acidic residues" evidence="1">
    <location>
        <begin position="1"/>
        <end position="12"/>
    </location>
</feature>
<feature type="transmembrane region" description="Helical" evidence="2">
    <location>
        <begin position="272"/>
        <end position="299"/>
    </location>
</feature>
<keyword evidence="4" id="KW-1185">Reference proteome</keyword>
<protein>
    <submittedName>
        <fullName evidence="3">Uncharacterized protein</fullName>
    </submittedName>
</protein>
<dbReference type="RefSeq" id="XP_023621144.1">
    <property type="nucleotide sequence ID" value="XM_023765376.1"/>
</dbReference>
<keyword evidence="2" id="KW-1133">Transmembrane helix</keyword>
<reference evidence="3 4" key="1">
    <citation type="submission" date="2016-03" db="EMBL/GenBank/DDBJ databases">
        <authorList>
            <person name="Ploux O."/>
        </authorList>
    </citation>
    <scope>NUCLEOTIDE SEQUENCE [LARGE SCALE GENOMIC DNA]</scope>
    <source>
        <strain evidence="3 4">URUG2</strain>
    </source>
</reference>
<keyword evidence="2" id="KW-0812">Transmembrane</keyword>
<organism evidence="3 4">
    <name type="scientific">Ramularia collo-cygni</name>
    <dbReference type="NCBI Taxonomy" id="112498"/>
    <lineage>
        <taxon>Eukaryota</taxon>
        <taxon>Fungi</taxon>
        <taxon>Dikarya</taxon>
        <taxon>Ascomycota</taxon>
        <taxon>Pezizomycotina</taxon>
        <taxon>Dothideomycetes</taxon>
        <taxon>Dothideomycetidae</taxon>
        <taxon>Mycosphaerellales</taxon>
        <taxon>Mycosphaerellaceae</taxon>
        <taxon>Ramularia</taxon>
    </lineage>
</organism>
<evidence type="ECO:0000313" key="4">
    <source>
        <dbReference type="Proteomes" id="UP000225277"/>
    </source>
</evidence>
<evidence type="ECO:0000256" key="1">
    <source>
        <dbReference type="SAM" id="MobiDB-lite"/>
    </source>
</evidence>
<name>A0A2D3UTV5_9PEZI</name>
<feature type="compositionally biased region" description="Polar residues" evidence="1">
    <location>
        <begin position="70"/>
        <end position="80"/>
    </location>
</feature>
<sequence>MATPSPEKEDKTPVNPLTPDGSTESSVDPAPLKAGATADSQQQNEEPRESIVSLPESPGVHPEESRRDSNATQSPVSPTKAQGAAGGSLTDVAAEDIETTSTDHKPDVSAKSPTTLKIKATAPGIGEVNSVRSAEWMEQQDRLNQPDAEKLHAKVSEKVAQEATSRNFEQIMDGNIDCRQSFRDAVPKRSLKSRLQPSDSWVAVLKGADPRSTFRRVASSAVSALKPNTDAKPLDTPENEDLPEPTLVPEPQTWLTKLIADYPGGLEYDLGALLYVFLWFIVLPFTIGVCIITTSIYFYPSFEPPCSYRPVSTLATLGSSFNLPNFCDLGGDYITPSTSPIVMDPLGITQALDWPITIPDLKRFDYAVSNPAKPFTPISDNLHQSAAFIAQDARVKTISQYATKRVAATQTLQKSTTALVSRYNTLINDILHWSSRAPKDMQTLAQSSYGFWDTVSLLWGPTFGLKTPLGSIKEKLRLPVEELFNHVKNLAVETRRTSHAIKIAKNSRVEFHRELAEAEEFFVDRCLSRNLLGYERLSAAAACQGWDPRVIEKALVKIEKREDVLFDAIQTYVEAIVGSVKPLGMFYKQVLEELEGVKSRTFGDVTFDTLDSLRAFVGSFEERIGVAAGDLGERMSREVK</sequence>
<feature type="region of interest" description="Disordered" evidence="1">
    <location>
        <begin position="1"/>
        <end position="116"/>
    </location>
</feature>
<dbReference type="GeneID" id="35595622"/>
<proteinExistence type="predicted"/>